<sequence length="78" mass="8199">MREVAVIGCGLVSFGELWSRSLRTIWAEAALNALEDAGVSEVDYITVGCMSSGLFTGQEHLASLLADEIGMLGVPAGR</sequence>
<name>X0XRP8_9ZZZZ</name>
<dbReference type="GO" id="GO:0016746">
    <property type="term" value="F:acyltransferase activity"/>
    <property type="evidence" value="ECO:0007669"/>
    <property type="project" value="InterPro"/>
</dbReference>
<organism evidence="1">
    <name type="scientific">marine sediment metagenome</name>
    <dbReference type="NCBI Taxonomy" id="412755"/>
    <lineage>
        <taxon>unclassified sequences</taxon>
        <taxon>metagenomes</taxon>
        <taxon>ecological metagenomes</taxon>
    </lineage>
</organism>
<dbReference type="Gene3D" id="3.40.47.10">
    <property type="match status" value="1"/>
</dbReference>
<dbReference type="SUPFAM" id="SSF53901">
    <property type="entry name" value="Thiolase-like"/>
    <property type="match status" value="1"/>
</dbReference>
<dbReference type="PANTHER" id="PTHR42870:SF6">
    <property type="entry name" value="ACETYL-COA C-ACYLTRANSFERASE"/>
    <property type="match status" value="1"/>
</dbReference>
<reference evidence="1" key="1">
    <citation type="journal article" date="2014" name="Front. Microbiol.">
        <title>High frequency of phylogenetically diverse reductive dehalogenase-homologous genes in deep subseafloor sedimentary metagenomes.</title>
        <authorList>
            <person name="Kawai M."/>
            <person name="Futagami T."/>
            <person name="Toyoda A."/>
            <person name="Takaki Y."/>
            <person name="Nishi S."/>
            <person name="Hori S."/>
            <person name="Arai W."/>
            <person name="Tsubouchi T."/>
            <person name="Morono Y."/>
            <person name="Uchiyama I."/>
            <person name="Ito T."/>
            <person name="Fujiyama A."/>
            <person name="Inagaki F."/>
            <person name="Takami H."/>
        </authorList>
    </citation>
    <scope>NUCLEOTIDE SEQUENCE</scope>
    <source>
        <strain evidence="1">Expedition CK06-06</strain>
    </source>
</reference>
<dbReference type="AlphaFoldDB" id="X0XRP8"/>
<proteinExistence type="predicted"/>
<evidence type="ECO:0008006" key="2">
    <source>
        <dbReference type="Google" id="ProtNLM"/>
    </source>
</evidence>
<comment type="caution">
    <text evidence="1">The sequence shown here is derived from an EMBL/GenBank/DDBJ whole genome shotgun (WGS) entry which is preliminary data.</text>
</comment>
<dbReference type="InterPro" id="IPR016039">
    <property type="entry name" value="Thiolase-like"/>
</dbReference>
<gene>
    <name evidence="1" type="ORF">S01H1_74575</name>
</gene>
<evidence type="ECO:0000313" key="1">
    <source>
        <dbReference type="EMBL" id="GAG37977.1"/>
    </source>
</evidence>
<feature type="non-terminal residue" evidence="1">
    <location>
        <position position="78"/>
    </location>
</feature>
<protein>
    <recommendedName>
        <fullName evidence="2">Thiolase N-terminal domain-containing protein</fullName>
    </recommendedName>
</protein>
<dbReference type="EMBL" id="BARS01049902">
    <property type="protein sequence ID" value="GAG37977.1"/>
    <property type="molecule type" value="Genomic_DNA"/>
</dbReference>
<dbReference type="PANTHER" id="PTHR42870">
    <property type="entry name" value="ACETYL-COA C-ACETYLTRANSFERASE"/>
    <property type="match status" value="1"/>
</dbReference>
<accession>X0XRP8</accession>